<sequence length="275" mass="30016">MVPIPAHLPKKTVAIPKKRHCLNFEATTRSAPDPKRGFEELLLDVVASLQRGFQELLLSSSSPFLIEGCFGSPTPTRCSSIQAVVLPHSVAARWHPSSLAELPHEVAIQITSHLAATSERPMDDLRSLRATCKFMRGVCKDRTIGKHVALDQQFARNMMRNNYNGYVNLLARLAQLGNPEACFLTRMAVVFPRGTPAVPRPCIVHFGRAACGGHNVAAYVVAVLRYKANASATDDDAARWYMRQVEGEQESGGGGGGRRTNAEQRGVSTVPQQGF</sequence>
<evidence type="ECO:0000313" key="4">
    <source>
        <dbReference type="Proteomes" id="UP000275267"/>
    </source>
</evidence>
<evidence type="ECO:0000256" key="1">
    <source>
        <dbReference type="SAM" id="MobiDB-lite"/>
    </source>
</evidence>
<dbReference type="PANTHER" id="PTHR33784:SF10">
    <property type="entry name" value="F-BOX PROTEIN"/>
    <property type="match status" value="1"/>
</dbReference>
<dbReference type="AlphaFoldDB" id="A0A3L6QME0"/>
<feature type="domain" description="F-box" evidence="2">
    <location>
        <begin position="100"/>
        <end position="144"/>
    </location>
</feature>
<dbReference type="InterPro" id="IPR001810">
    <property type="entry name" value="F-box_dom"/>
</dbReference>
<gene>
    <name evidence="3" type="ORF">C2845_PM04G16660</name>
</gene>
<dbReference type="STRING" id="4540.A0A3L6QME0"/>
<dbReference type="InterPro" id="IPR036047">
    <property type="entry name" value="F-box-like_dom_sf"/>
</dbReference>
<name>A0A3L6QME0_PANMI</name>
<organism evidence="3 4">
    <name type="scientific">Panicum miliaceum</name>
    <name type="common">Proso millet</name>
    <name type="synonym">Broomcorn millet</name>
    <dbReference type="NCBI Taxonomy" id="4540"/>
    <lineage>
        <taxon>Eukaryota</taxon>
        <taxon>Viridiplantae</taxon>
        <taxon>Streptophyta</taxon>
        <taxon>Embryophyta</taxon>
        <taxon>Tracheophyta</taxon>
        <taxon>Spermatophyta</taxon>
        <taxon>Magnoliopsida</taxon>
        <taxon>Liliopsida</taxon>
        <taxon>Poales</taxon>
        <taxon>Poaceae</taxon>
        <taxon>PACMAD clade</taxon>
        <taxon>Panicoideae</taxon>
        <taxon>Panicodae</taxon>
        <taxon>Paniceae</taxon>
        <taxon>Panicinae</taxon>
        <taxon>Panicum</taxon>
        <taxon>Panicum sect. Panicum</taxon>
    </lineage>
</organism>
<dbReference type="Pfam" id="PF12937">
    <property type="entry name" value="F-box-like"/>
    <property type="match status" value="1"/>
</dbReference>
<dbReference type="SUPFAM" id="SSF81383">
    <property type="entry name" value="F-box domain"/>
    <property type="match status" value="1"/>
</dbReference>
<dbReference type="Proteomes" id="UP000275267">
    <property type="component" value="Unassembled WGS sequence"/>
</dbReference>
<dbReference type="PANTHER" id="PTHR33784">
    <property type="entry name" value="OS05G0482100 PROTEIN"/>
    <property type="match status" value="1"/>
</dbReference>
<accession>A0A3L6QME0</accession>
<dbReference type="InterPro" id="IPR040338">
    <property type="entry name" value="At1g67623-like"/>
</dbReference>
<feature type="compositionally biased region" description="Polar residues" evidence="1">
    <location>
        <begin position="266"/>
        <end position="275"/>
    </location>
</feature>
<reference evidence="4" key="1">
    <citation type="journal article" date="2019" name="Nat. Commun.">
        <title>The genome of broomcorn millet.</title>
        <authorList>
            <person name="Zou C."/>
            <person name="Miki D."/>
            <person name="Li D."/>
            <person name="Tang Q."/>
            <person name="Xiao L."/>
            <person name="Rajput S."/>
            <person name="Deng P."/>
            <person name="Jia W."/>
            <person name="Huang R."/>
            <person name="Zhang M."/>
            <person name="Sun Y."/>
            <person name="Hu J."/>
            <person name="Fu X."/>
            <person name="Schnable P.S."/>
            <person name="Li F."/>
            <person name="Zhang H."/>
            <person name="Feng B."/>
            <person name="Zhu X."/>
            <person name="Liu R."/>
            <person name="Schnable J.C."/>
            <person name="Zhu J.-K."/>
            <person name="Zhang H."/>
        </authorList>
    </citation>
    <scope>NUCLEOTIDE SEQUENCE [LARGE SCALE GENOMIC DNA]</scope>
</reference>
<keyword evidence="4" id="KW-1185">Reference proteome</keyword>
<protein>
    <recommendedName>
        <fullName evidence="2">F-box domain-containing protein</fullName>
    </recommendedName>
</protein>
<dbReference type="OrthoDB" id="681586at2759"/>
<feature type="region of interest" description="Disordered" evidence="1">
    <location>
        <begin position="246"/>
        <end position="275"/>
    </location>
</feature>
<evidence type="ECO:0000313" key="3">
    <source>
        <dbReference type="EMBL" id="RLM85037.1"/>
    </source>
</evidence>
<comment type="caution">
    <text evidence="3">The sequence shown here is derived from an EMBL/GenBank/DDBJ whole genome shotgun (WGS) entry which is preliminary data.</text>
</comment>
<dbReference type="EMBL" id="PQIB02000011">
    <property type="protein sequence ID" value="RLM85037.1"/>
    <property type="molecule type" value="Genomic_DNA"/>
</dbReference>
<proteinExistence type="predicted"/>
<evidence type="ECO:0000259" key="2">
    <source>
        <dbReference type="Pfam" id="PF12937"/>
    </source>
</evidence>